<evidence type="ECO:0000259" key="4">
    <source>
        <dbReference type="PROSITE" id="PS01124"/>
    </source>
</evidence>
<dbReference type="InterPro" id="IPR009057">
    <property type="entry name" value="Homeodomain-like_sf"/>
</dbReference>
<dbReference type="AlphaFoldDB" id="A0A940WMJ5"/>
<dbReference type="GO" id="GO:0003700">
    <property type="term" value="F:DNA-binding transcription factor activity"/>
    <property type="evidence" value="ECO:0007669"/>
    <property type="project" value="InterPro"/>
</dbReference>
<accession>A0A940WMJ5</accession>
<dbReference type="Gene3D" id="1.10.10.60">
    <property type="entry name" value="Homeodomain-like"/>
    <property type="match status" value="1"/>
</dbReference>
<dbReference type="PROSITE" id="PS01124">
    <property type="entry name" value="HTH_ARAC_FAMILY_2"/>
    <property type="match status" value="1"/>
</dbReference>
<dbReference type="GO" id="GO:0043565">
    <property type="term" value="F:sequence-specific DNA binding"/>
    <property type="evidence" value="ECO:0007669"/>
    <property type="project" value="InterPro"/>
</dbReference>
<dbReference type="InterPro" id="IPR035418">
    <property type="entry name" value="AraC-bd_2"/>
</dbReference>
<protein>
    <submittedName>
        <fullName evidence="5">Helix-turn-helix domain-containing protein</fullName>
    </submittedName>
</protein>
<feature type="domain" description="HTH araC/xylS-type" evidence="4">
    <location>
        <begin position="216"/>
        <end position="317"/>
    </location>
</feature>
<dbReference type="PANTHER" id="PTHR46796">
    <property type="entry name" value="HTH-TYPE TRANSCRIPTIONAL ACTIVATOR RHAS-RELATED"/>
    <property type="match status" value="1"/>
</dbReference>
<dbReference type="SUPFAM" id="SSF46689">
    <property type="entry name" value="Homeodomain-like"/>
    <property type="match status" value="1"/>
</dbReference>
<proteinExistence type="predicted"/>
<organism evidence="5 6">
    <name type="scientific">Microbispora oryzae</name>
    <dbReference type="NCBI Taxonomy" id="2806554"/>
    <lineage>
        <taxon>Bacteria</taxon>
        <taxon>Bacillati</taxon>
        <taxon>Actinomycetota</taxon>
        <taxon>Actinomycetes</taxon>
        <taxon>Streptosporangiales</taxon>
        <taxon>Streptosporangiaceae</taxon>
        <taxon>Microbispora</taxon>
    </lineage>
</organism>
<reference evidence="5" key="1">
    <citation type="submission" date="2021-02" db="EMBL/GenBank/DDBJ databases">
        <title>Draft genome sequence of Microbispora sp. RL4-1S isolated from rice leaves in Thailand.</title>
        <authorList>
            <person name="Muangham S."/>
            <person name="Duangmal K."/>
        </authorList>
    </citation>
    <scope>NUCLEOTIDE SEQUENCE</scope>
    <source>
        <strain evidence="5">RL4-1S</strain>
    </source>
</reference>
<keyword evidence="3" id="KW-0804">Transcription</keyword>
<dbReference type="Proteomes" id="UP000674234">
    <property type="component" value="Unassembled WGS sequence"/>
</dbReference>
<name>A0A940WMJ5_9ACTN</name>
<gene>
    <name evidence="5" type="ORF">JOL79_05885</name>
</gene>
<keyword evidence="1" id="KW-0805">Transcription regulation</keyword>
<dbReference type="EMBL" id="JAFCNB010000002">
    <property type="protein sequence ID" value="MBP2703329.1"/>
    <property type="molecule type" value="Genomic_DNA"/>
</dbReference>
<keyword evidence="2" id="KW-0238">DNA-binding</keyword>
<dbReference type="SMART" id="SM00342">
    <property type="entry name" value="HTH_ARAC"/>
    <property type="match status" value="1"/>
</dbReference>
<dbReference type="InterPro" id="IPR050204">
    <property type="entry name" value="AraC_XylS_family_regulators"/>
</dbReference>
<dbReference type="PANTHER" id="PTHR46796:SF6">
    <property type="entry name" value="ARAC SUBFAMILY"/>
    <property type="match status" value="1"/>
</dbReference>
<dbReference type="Pfam" id="PF14525">
    <property type="entry name" value="AraC_binding_2"/>
    <property type="match status" value="1"/>
</dbReference>
<dbReference type="InterPro" id="IPR020449">
    <property type="entry name" value="Tscrpt_reg_AraC-type_HTH"/>
</dbReference>
<evidence type="ECO:0000256" key="3">
    <source>
        <dbReference type="ARBA" id="ARBA00023163"/>
    </source>
</evidence>
<dbReference type="PRINTS" id="PR00032">
    <property type="entry name" value="HTHARAC"/>
</dbReference>
<dbReference type="InterPro" id="IPR018060">
    <property type="entry name" value="HTH_AraC"/>
</dbReference>
<evidence type="ECO:0000256" key="1">
    <source>
        <dbReference type="ARBA" id="ARBA00023015"/>
    </source>
</evidence>
<evidence type="ECO:0000256" key="2">
    <source>
        <dbReference type="ARBA" id="ARBA00023125"/>
    </source>
</evidence>
<evidence type="ECO:0000313" key="5">
    <source>
        <dbReference type="EMBL" id="MBP2703329.1"/>
    </source>
</evidence>
<evidence type="ECO:0000313" key="6">
    <source>
        <dbReference type="Proteomes" id="UP000674234"/>
    </source>
</evidence>
<sequence length="328" mass="36673">MIEMRSEDLPAAERFPWWCDLTARQMYPTLLSSDHAGDYRAAVKVVELGPVTVTAPEFDCMRAVRTQRLIRRSDPEVWTLTLISGGSLWIEQDRDRHELNIGDLVLQDPSRPFRSEALEAGGLARTVQLDLTRSTFPLPEQLLRRHAARPLPSRRGVGVLLARMLEDVVDQADSLAPVECAPLGAALIDLATAFLAGTIDRARTVPVETRQRVLTREIKAFVQRHLGRADLSPSSIAAAHHISVRYLHRLFQQDGLTVGGHIRRERLERCRADLTDGRLARQSVERIAARWGFADAASFSRTFKAAYGMPPGAYRRAFAEAEQDAHGQ</sequence>
<keyword evidence="6" id="KW-1185">Reference proteome</keyword>
<comment type="caution">
    <text evidence="5">The sequence shown here is derived from an EMBL/GenBank/DDBJ whole genome shotgun (WGS) entry which is preliminary data.</text>
</comment>
<dbReference type="Pfam" id="PF12833">
    <property type="entry name" value="HTH_18"/>
    <property type="match status" value="1"/>
</dbReference>